<sequence>MVRDFASRFIQLETENAQLQKATESSSDQLDQAVKLAAAAQREAVKLKKELNQLKMKLKEEEKEKVEVQAQSKEKEDSLRKSIEALLGTAVRMVSSELMASVNSVREKKIGGGGEPSVGTATGRMVAMPITVFLCTIHTGDENETLDEEEGEKGEKCGRRRGN</sequence>
<name>A0AAD8RZ72_LOLMU</name>
<accession>A0AAD8RZ72</accession>
<protein>
    <submittedName>
        <fullName evidence="3">Uncharacterized protein</fullName>
    </submittedName>
</protein>
<evidence type="ECO:0000313" key="4">
    <source>
        <dbReference type="Proteomes" id="UP001231189"/>
    </source>
</evidence>
<keyword evidence="1" id="KW-0175">Coiled coil</keyword>
<comment type="caution">
    <text evidence="3">The sequence shown here is derived from an EMBL/GenBank/DDBJ whole genome shotgun (WGS) entry which is preliminary data.</text>
</comment>
<dbReference type="Proteomes" id="UP001231189">
    <property type="component" value="Unassembled WGS sequence"/>
</dbReference>
<proteinExistence type="predicted"/>
<organism evidence="3 4">
    <name type="scientific">Lolium multiflorum</name>
    <name type="common">Italian ryegrass</name>
    <name type="synonym">Lolium perenne subsp. multiflorum</name>
    <dbReference type="NCBI Taxonomy" id="4521"/>
    <lineage>
        <taxon>Eukaryota</taxon>
        <taxon>Viridiplantae</taxon>
        <taxon>Streptophyta</taxon>
        <taxon>Embryophyta</taxon>
        <taxon>Tracheophyta</taxon>
        <taxon>Spermatophyta</taxon>
        <taxon>Magnoliopsida</taxon>
        <taxon>Liliopsida</taxon>
        <taxon>Poales</taxon>
        <taxon>Poaceae</taxon>
        <taxon>BOP clade</taxon>
        <taxon>Pooideae</taxon>
        <taxon>Poodae</taxon>
        <taxon>Poeae</taxon>
        <taxon>Poeae Chloroplast Group 2 (Poeae type)</taxon>
        <taxon>Loliodinae</taxon>
        <taxon>Loliinae</taxon>
        <taxon>Lolium</taxon>
    </lineage>
</organism>
<keyword evidence="4" id="KW-1185">Reference proteome</keyword>
<reference evidence="3" key="1">
    <citation type="submission" date="2023-07" db="EMBL/GenBank/DDBJ databases">
        <title>A chromosome-level genome assembly of Lolium multiflorum.</title>
        <authorList>
            <person name="Chen Y."/>
            <person name="Copetti D."/>
            <person name="Kolliker R."/>
            <person name="Studer B."/>
        </authorList>
    </citation>
    <scope>NUCLEOTIDE SEQUENCE</scope>
    <source>
        <strain evidence="3">02402/16</strain>
        <tissue evidence="3">Leaf</tissue>
    </source>
</reference>
<feature type="coiled-coil region" evidence="1">
    <location>
        <begin position="30"/>
        <end position="78"/>
    </location>
</feature>
<dbReference type="AlphaFoldDB" id="A0AAD8RZ72"/>
<evidence type="ECO:0000256" key="2">
    <source>
        <dbReference type="SAM" id="MobiDB-lite"/>
    </source>
</evidence>
<dbReference type="EMBL" id="JAUUTY010000004">
    <property type="protein sequence ID" value="KAK1641550.1"/>
    <property type="molecule type" value="Genomic_DNA"/>
</dbReference>
<feature type="region of interest" description="Disordered" evidence="2">
    <location>
        <begin position="139"/>
        <end position="163"/>
    </location>
</feature>
<gene>
    <name evidence="3" type="ORF">QYE76_059355</name>
</gene>
<evidence type="ECO:0000256" key="1">
    <source>
        <dbReference type="SAM" id="Coils"/>
    </source>
</evidence>
<evidence type="ECO:0000313" key="3">
    <source>
        <dbReference type="EMBL" id="KAK1641550.1"/>
    </source>
</evidence>
<feature type="compositionally biased region" description="Acidic residues" evidence="2">
    <location>
        <begin position="142"/>
        <end position="152"/>
    </location>
</feature>